<evidence type="ECO:0000256" key="2">
    <source>
        <dbReference type="ARBA" id="ARBA00022511"/>
    </source>
</evidence>
<accession>A0A0F7GA10</accession>
<feature type="transmembrane region" description="Helical" evidence="9">
    <location>
        <begin position="171"/>
        <end position="196"/>
    </location>
</feature>
<dbReference type="GO" id="GO:0020002">
    <property type="term" value="C:host cell plasma membrane"/>
    <property type="evidence" value="ECO:0007669"/>
    <property type="project" value="UniProtKB-SubCell"/>
</dbReference>
<evidence type="ECO:0000256" key="1">
    <source>
        <dbReference type="ARBA" id="ARBA00004598"/>
    </source>
</evidence>
<dbReference type="Proteomes" id="UP000171701">
    <property type="component" value="Segment"/>
</dbReference>
<dbReference type="InterPro" id="IPR050119">
    <property type="entry name" value="CCR1-9-like"/>
</dbReference>
<evidence type="ECO:0000259" key="10">
    <source>
        <dbReference type="PROSITE" id="PS50262"/>
    </source>
</evidence>
<feature type="transmembrane region" description="Helical" evidence="9">
    <location>
        <begin position="93"/>
        <end position="111"/>
    </location>
</feature>
<keyword evidence="7" id="KW-0675">Receptor</keyword>
<evidence type="ECO:0000256" key="6">
    <source>
        <dbReference type="ARBA" id="ARBA00023136"/>
    </source>
</evidence>
<keyword evidence="5" id="KW-0297">G-protein coupled receptor</keyword>
<dbReference type="PANTHER" id="PTHR10489">
    <property type="entry name" value="CELL ADHESION MOLECULE"/>
    <property type="match status" value="1"/>
</dbReference>
<dbReference type="KEGG" id="vg:24284818"/>
<dbReference type="GO" id="GO:0019722">
    <property type="term" value="P:calcium-mediated signaling"/>
    <property type="evidence" value="ECO:0007669"/>
    <property type="project" value="TreeGrafter"/>
</dbReference>
<evidence type="ECO:0000256" key="7">
    <source>
        <dbReference type="ARBA" id="ARBA00023170"/>
    </source>
</evidence>
<dbReference type="OrthoDB" id="7880at10239"/>
<keyword evidence="12" id="KW-1185">Reference proteome</keyword>
<sequence>MNSSVRNVTALTPLGPGPILAGYTCVFLFGLTGHFYLGFKNSQRRHHAGAFSDILFRHLMITEGVFTLAIPMWTYHLSTGGHLPDPWCRGLTFVFYLTAFARATFYLLLAWDRYSVIVCRQPLPVHASYNQVVGLSVWLIAVLAASPFAIFSGDVQQCLGNMGVMPTRSSAILNMEVHLCTFWLPLIMIAACYYHAKRRAAADQIADLHRCALLVTIIMVFAIVWFPFHLVLLIDAMASLSHVEPSSAIHWLPIVVMCESLAFAYAGVSPLVYFVACPVVRHEFIVSLRPFFWRISGKQWGGYVPVATQPPTKLDEEEAASPE</sequence>
<evidence type="ECO:0000256" key="5">
    <source>
        <dbReference type="ARBA" id="ARBA00023040"/>
    </source>
</evidence>
<evidence type="ECO:0000313" key="11">
    <source>
        <dbReference type="EMBL" id="AKG51565.1"/>
    </source>
</evidence>
<dbReference type="PANTHER" id="PTHR10489:SF932">
    <property type="entry name" value="G-PROTEIN COUPLED RECEPTORS FAMILY 1 PROFILE DOMAIN-CONTAINING PROTEIN"/>
    <property type="match status" value="1"/>
</dbReference>
<organism evidence="11 12">
    <name type="scientific">Papiine betaherpesvirus 4</name>
    <dbReference type="NCBI Taxonomy" id="2560624"/>
    <lineage>
        <taxon>Viruses</taxon>
        <taxon>Duplodnaviria</taxon>
        <taxon>Heunggongvirae</taxon>
        <taxon>Peploviricota</taxon>
        <taxon>Herviviricetes</taxon>
        <taxon>Herpesvirales</taxon>
        <taxon>Orthoherpesviridae</taxon>
        <taxon>Betaherpesvirinae</taxon>
        <taxon>Cytomegalovirus</taxon>
        <taxon>Cytomegalovirus papiinebeta4</taxon>
    </lineage>
</organism>
<dbReference type="EMBL" id="KR351281">
    <property type="protein sequence ID" value="AKG51565.1"/>
    <property type="molecule type" value="Genomic_DNA"/>
</dbReference>
<dbReference type="GO" id="GO:0060326">
    <property type="term" value="P:cell chemotaxis"/>
    <property type="evidence" value="ECO:0007669"/>
    <property type="project" value="TreeGrafter"/>
</dbReference>
<dbReference type="GO" id="GO:0016020">
    <property type="term" value="C:membrane"/>
    <property type="evidence" value="ECO:0007669"/>
    <property type="project" value="InterPro"/>
</dbReference>
<dbReference type="GO" id="GO:0016493">
    <property type="term" value="F:C-C chemokine receptor activity"/>
    <property type="evidence" value="ECO:0007669"/>
    <property type="project" value="TreeGrafter"/>
</dbReference>
<feature type="domain" description="G-protein coupled receptors family 1 profile" evidence="10">
    <location>
        <begin position="50"/>
        <end position="273"/>
    </location>
</feature>
<proteinExistence type="predicted"/>
<keyword evidence="6 9" id="KW-0472">Membrane</keyword>
<name>A0A0F7GA10_9BETA</name>
<feature type="transmembrane region" description="Helical" evidence="9">
    <location>
        <begin position="51"/>
        <end position="73"/>
    </location>
</feature>
<keyword evidence="4 9" id="KW-1133">Transmembrane helix</keyword>
<feature type="transmembrane region" description="Helical" evidence="9">
    <location>
        <begin position="248"/>
        <end position="275"/>
    </location>
</feature>
<keyword evidence="3 9" id="KW-0812">Transmembrane</keyword>
<dbReference type="InterPro" id="IPR017452">
    <property type="entry name" value="GPCR_Rhodpsn_7TM"/>
</dbReference>
<dbReference type="SUPFAM" id="SSF81321">
    <property type="entry name" value="Family A G protein-coupled receptor-like"/>
    <property type="match status" value="1"/>
</dbReference>
<evidence type="ECO:0000256" key="3">
    <source>
        <dbReference type="ARBA" id="ARBA00022692"/>
    </source>
</evidence>
<reference evidence="11 12" key="2">
    <citation type="journal article" date="2015" name="Genome Announc.">
        <title>Complete Genome Sequences of Mandrillus leucophaeus and Papio ursinus Cytomegaloviruses.</title>
        <authorList>
            <person name="Blewett E.L."/>
            <person name="Sherrod C.J."/>
            <person name="Texier J.R."/>
            <person name="Conrad T.M."/>
            <person name="Dittmer D.P."/>
        </authorList>
    </citation>
    <scope>NUCLEOTIDE SEQUENCE [LARGE SCALE GENOMIC DNA]</scope>
    <source>
        <strain evidence="11">OCOM4-52</strain>
    </source>
</reference>
<dbReference type="Gene3D" id="1.20.1070.10">
    <property type="entry name" value="Rhodopsin 7-helix transmembrane proteins"/>
    <property type="match status" value="1"/>
</dbReference>
<evidence type="ECO:0000256" key="8">
    <source>
        <dbReference type="ARBA" id="ARBA00023224"/>
    </source>
</evidence>
<dbReference type="GO" id="GO:0007204">
    <property type="term" value="P:positive regulation of cytosolic calcium ion concentration"/>
    <property type="evidence" value="ECO:0007669"/>
    <property type="project" value="TreeGrafter"/>
</dbReference>
<feature type="transmembrane region" description="Helical" evidence="9">
    <location>
        <begin position="132"/>
        <end position="151"/>
    </location>
</feature>
<dbReference type="Pfam" id="PF00001">
    <property type="entry name" value="7tm_1"/>
    <property type="match status" value="1"/>
</dbReference>
<dbReference type="InterPro" id="IPR000276">
    <property type="entry name" value="GPCR_Rhodpsn"/>
</dbReference>
<protein>
    <submittedName>
        <fullName evidence="11">US27A</fullName>
    </submittedName>
</protein>
<evidence type="ECO:0000313" key="12">
    <source>
        <dbReference type="Proteomes" id="UP000171701"/>
    </source>
</evidence>
<keyword evidence="8" id="KW-0807">Transducer</keyword>
<comment type="subcellular location">
    <subcellularLocation>
        <location evidence="1">Host cell membrane</location>
        <topology evidence="1">Multi-pass membrane protein</topology>
    </subcellularLocation>
</comment>
<dbReference type="PRINTS" id="PR00237">
    <property type="entry name" value="GPCRRHODOPSN"/>
</dbReference>
<keyword evidence="2" id="KW-1032">Host cell membrane</keyword>
<reference evidence="11 12" key="1">
    <citation type="journal article" date="2001" name="Arch. Virol.">
        <title>Isolation and characterization of an endogenous cytomegalovirus (BaCMV) from baboons.</title>
        <authorList>
            <person name="Blewett E.L."/>
            <person name="White G."/>
            <person name="Saliki J.T."/>
            <person name="Eberle R."/>
        </authorList>
    </citation>
    <scope>NUCLEOTIDE SEQUENCE [LARGE SCALE GENOMIC DNA]</scope>
    <source>
        <strain evidence="11">OCOM4-52</strain>
    </source>
</reference>
<evidence type="ECO:0000256" key="4">
    <source>
        <dbReference type="ARBA" id="ARBA00022989"/>
    </source>
</evidence>
<feature type="transmembrane region" description="Helical" evidence="9">
    <location>
        <begin position="20"/>
        <end position="39"/>
    </location>
</feature>
<keyword evidence="2" id="KW-1043">Host membrane</keyword>
<dbReference type="GO" id="GO:0006955">
    <property type="term" value="P:immune response"/>
    <property type="evidence" value="ECO:0007669"/>
    <property type="project" value="TreeGrafter"/>
</dbReference>
<feature type="transmembrane region" description="Helical" evidence="9">
    <location>
        <begin position="208"/>
        <end position="228"/>
    </location>
</feature>
<dbReference type="GO" id="GO:0019957">
    <property type="term" value="F:C-C chemokine binding"/>
    <property type="evidence" value="ECO:0007669"/>
    <property type="project" value="TreeGrafter"/>
</dbReference>
<dbReference type="PROSITE" id="PS50262">
    <property type="entry name" value="G_PROTEIN_RECEP_F1_2"/>
    <property type="match status" value="1"/>
</dbReference>
<evidence type="ECO:0000256" key="9">
    <source>
        <dbReference type="SAM" id="Phobius"/>
    </source>
</evidence>